<dbReference type="CDD" id="cd06261">
    <property type="entry name" value="TM_PBP2"/>
    <property type="match status" value="1"/>
</dbReference>
<dbReference type="PANTHER" id="PTHR30193">
    <property type="entry name" value="ABC TRANSPORTER PERMEASE PROTEIN"/>
    <property type="match status" value="1"/>
</dbReference>
<feature type="transmembrane region" description="Helical" evidence="7">
    <location>
        <begin position="269"/>
        <end position="294"/>
    </location>
</feature>
<dbReference type="PROSITE" id="PS50928">
    <property type="entry name" value="ABC_TM1"/>
    <property type="match status" value="1"/>
</dbReference>
<keyword evidence="4 7" id="KW-0812">Transmembrane</keyword>
<protein>
    <submittedName>
        <fullName evidence="9">Sugar ABC transporter permease</fullName>
    </submittedName>
</protein>
<feature type="transmembrane region" description="Helical" evidence="7">
    <location>
        <begin position="164"/>
        <end position="188"/>
    </location>
</feature>
<dbReference type="Proteomes" id="UP000661649">
    <property type="component" value="Unassembled WGS sequence"/>
</dbReference>
<comment type="similarity">
    <text evidence="7">Belongs to the binding-protein-dependent transport system permease family.</text>
</comment>
<evidence type="ECO:0000256" key="1">
    <source>
        <dbReference type="ARBA" id="ARBA00004651"/>
    </source>
</evidence>
<evidence type="ECO:0000313" key="10">
    <source>
        <dbReference type="Proteomes" id="UP000661649"/>
    </source>
</evidence>
<dbReference type="SUPFAM" id="SSF161098">
    <property type="entry name" value="MetI-like"/>
    <property type="match status" value="1"/>
</dbReference>
<dbReference type="Gene3D" id="1.10.3720.10">
    <property type="entry name" value="MetI-like"/>
    <property type="match status" value="1"/>
</dbReference>
<comment type="subcellular location">
    <subcellularLocation>
        <location evidence="1 7">Cell membrane</location>
        <topology evidence="1 7">Multi-pass membrane protein</topology>
    </subcellularLocation>
</comment>
<dbReference type="InterPro" id="IPR000515">
    <property type="entry name" value="MetI-like"/>
</dbReference>
<dbReference type="InterPro" id="IPR035906">
    <property type="entry name" value="MetI-like_sf"/>
</dbReference>
<feature type="transmembrane region" description="Helical" evidence="7">
    <location>
        <begin position="82"/>
        <end position="103"/>
    </location>
</feature>
<evidence type="ECO:0000256" key="2">
    <source>
        <dbReference type="ARBA" id="ARBA00022448"/>
    </source>
</evidence>
<evidence type="ECO:0000256" key="6">
    <source>
        <dbReference type="ARBA" id="ARBA00023136"/>
    </source>
</evidence>
<evidence type="ECO:0000256" key="3">
    <source>
        <dbReference type="ARBA" id="ARBA00022475"/>
    </source>
</evidence>
<feature type="transmembrane region" description="Helical" evidence="7">
    <location>
        <begin position="209"/>
        <end position="231"/>
    </location>
</feature>
<evidence type="ECO:0000256" key="4">
    <source>
        <dbReference type="ARBA" id="ARBA00022692"/>
    </source>
</evidence>
<comment type="caution">
    <text evidence="9">The sequence shown here is derived from an EMBL/GenBank/DDBJ whole genome shotgun (WGS) entry which is preliminary data.</text>
</comment>
<feature type="transmembrane region" description="Helical" evidence="7">
    <location>
        <begin position="115"/>
        <end position="137"/>
    </location>
</feature>
<evidence type="ECO:0000259" key="8">
    <source>
        <dbReference type="PROSITE" id="PS50928"/>
    </source>
</evidence>
<dbReference type="PANTHER" id="PTHR30193:SF37">
    <property type="entry name" value="INNER MEMBRANE ABC TRANSPORTER PERMEASE PROTEIN YCJO"/>
    <property type="match status" value="1"/>
</dbReference>
<accession>A0ABR7PDF8</accession>
<gene>
    <name evidence="9" type="ORF">H8712_12135</name>
</gene>
<sequence length="300" mass="33272">MKEKSISLLELRQRNTRKVAALFLAPVAILMLVYVFYPIVDTFITSGYQWNGISSAKKFIGLGNWTKLLKDSNFWIAFKNNVIIMILSIVIQIPIGLALATFLDFGGKKLTIFKIIWFIPLLMSSVAIGFLFTYALATNGGIVSTITGWFGGGNVDLLGNPKTALFTVILIICWQFTPFYMVYFMAAFTNIPYDVFEAARIDGATRGQYFWKIALPLLVPSMKSAAILSMVGSLKYFDLIYVMTGGGPGTSTELMATYMYKQSFKTFNMGYGSAVAGGMFILISMVSLITMKLLNGKKED</sequence>
<name>A0ABR7PDF8_9FIRM</name>
<reference evidence="9 10" key="1">
    <citation type="submission" date="2020-08" db="EMBL/GenBank/DDBJ databases">
        <title>Genome public.</title>
        <authorList>
            <person name="Liu C."/>
            <person name="Sun Q."/>
        </authorList>
    </citation>
    <scope>NUCLEOTIDE SEQUENCE [LARGE SCALE GENOMIC DNA]</scope>
    <source>
        <strain evidence="9 10">3_YM_SP_D4_24.mj</strain>
    </source>
</reference>
<dbReference type="InterPro" id="IPR051393">
    <property type="entry name" value="ABC_transporter_permease"/>
</dbReference>
<evidence type="ECO:0000313" key="9">
    <source>
        <dbReference type="EMBL" id="MBC8629349.1"/>
    </source>
</evidence>
<dbReference type="Pfam" id="PF00528">
    <property type="entry name" value="BPD_transp_1"/>
    <property type="match status" value="1"/>
</dbReference>
<organism evidence="9 10">
    <name type="scientific">Blautia stercoris</name>
    <dbReference type="NCBI Taxonomy" id="871664"/>
    <lineage>
        <taxon>Bacteria</taxon>
        <taxon>Bacillati</taxon>
        <taxon>Bacillota</taxon>
        <taxon>Clostridia</taxon>
        <taxon>Lachnospirales</taxon>
        <taxon>Lachnospiraceae</taxon>
        <taxon>Blautia</taxon>
    </lineage>
</organism>
<evidence type="ECO:0000256" key="7">
    <source>
        <dbReference type="RuleBase" id="RU363032"/>
    </source>
</evidence>
<feature type="transmembrane region" description="Helical" evidence="7">
    <location>
        <begin position="21"/>
        <end position="40"/>
    </location>
</feature>
<keyword evidence="6 7" id="KW-0472">Membrane</keyword>
<feature type="domain" description="ABC transmembrane type-1" evidence="8">
    <location>
        <begin position="78"/>
        <end position="292"/>
    </location>
</feature>
<dbReference type="EMBL" id="JACRTP010000005">
    <property type="protein sequence ID" value="MBC8629349.1"/>
    <property type="molecule type" value="Genomic_DNA"/>
</dbReference>
<keyword evidence="3" id="KW-1003">Cell membrane</keyword>
<proteinExistence type="inferred from homology"/>
<dbReference type="RefSeq" id="WP_022302577.1">
    <property type="nucleotide sequence ID" value="NZ_JACRTP010000005.1"/>
</dbReference>
<evidence type="ECO:0000256" key="5">
    <source>
        <dbReference type="ARBA" id="ARBA00022989"/>
    </source>
</evidence>
<keyword evidence="2 7" id="KW-0813">Transport</keyword>
<keyword evidence="5 7" id="KW-1133">Transmembrane helix</keyword>
<keyword evidence="10" id="KW-1185">Reference proteome</keyword>